<gene>
    <name evidence="2" type="ORF">Val02_19260</name>
</gene>
<dbReference type="PANTHER" id="PTHR43283:SF3">
    <property type="entry name" value="BETA-LACTAMASE FAMILY PROTEIN (AFU_ORTHOLOGUE AFUA_5G07500)"/>
    <property type="match status" value="1"/>
</dbReference>
<dbReference type="Pfam" id="PF00144">
    <property type="entry name" value="Beta-lactamase"/>
    <property type="match status" value="1"/>
</dbReference>
<dbReference type="GO" id="GO:0016787">
    <property type="term" value="F:hydrolase activity"/>
    <property type="evidence" value="ECO:0007669"/>
    <property type="project" value="UniProtKB-KW"/>
</dbReference>
<reference evidence="2" key="1">
    <citation type="submission" date="2021-01" db="EMBL/GenBank/DDBJ databases">
        <title>Whole genome shotgun sequence of Virgisporangium aliadipatigenens NBRC 105644.</title>
        <authorList>
            <person name="Komaki H."/>
            <person name="Tamura T."/>
        </authorList>
    </citation>
    <scope>NUCLEOTIDE SEQUENCE</scope>
    <source>
        <strain evidence="2">NBRC 105644</strain>
    </source>
</reference>
<dbReference type="RefSeq" id="WP_239152640.1">
    <property type="nucleotide sequence ID" value="NZ_BOPF01000006.1"/>
</dbReference>
<name>A0A8J4DNM0_9ACTN</name>
<proteinExistence type="predicted"/>
<accession>A0A8J4DNM0</accession>
<dbReference type="EMBL" id="BOPF01000006">
    <property type="protein sequence ID" value="GIJ45040.1"/>
    <property type="molecule type" value="Genomic_DNA"/>
</dbReference>
<dbReference type="SUPFAM" id="SSF56601">
    <property type="entry name" value="beta-lactamase/transpeptidase-like"/>
    <property type="match status" value="1"/>
</dbReference>
<comment type="caution">
    <text evidence="2">The sequence shown here is derived from an EMBL/GenBank/DDBJ whole genome shotgun (WGS) entry which is preliminary data.</text>
</comment>
<dbReference type="PANTHER" id="PTHR43283">
    <property type="entry name" value="BETA-LACTAMASE-RELATED"/>
    <property type="match status" value="1"/>
</dbReference>
<feature type="domain" description="Beta-lactamase-related" evidence="1">
    <location>
        <begin position="11"/>
        <end position="357"/>
    </location>
</feature>
<dbReference type="Gene3D" id="3.40.710.10">
    <property type="entry name" value="DD-peptidase/beta-lactamase superfamily"/>
    <property type="match status" value="1"/>
</dbReference>
<dbReference type="InterPro" id="IPR012338">
    <property type="entry name" value="Beta-lactam/transpept-like"/>
</dbReference>
<dbReference type="InterPro" id="IPR050789">
    <property type="entry name" value="Diverse_Enzym_Activities"/>
</dbReference>
<sequence length="368" mass="39992">MQLKEFSLLRDADRPGVALIDDGGEVHVECHGAAGDGPMRRETPFRIASLTKPLLAAVAMTLVEDGTIALDDPVERWLPELADRRVLTRVDGPLEETVPARRSVTVEDLLTFRMGHGLILDPAGADYPVVRRALELRLTLAQPWPRTPHGPDEWLRRFATLPLVRQPGETWMYNTGSLVLGVLVSRAAARPLPDLMGERLLRPLGMDHTAWRVPPRTAAALPPHYITDPATGELVDQAGPDAEDWTAEPAFHSGAAGLVSTVDDLLAFARMMRAGGAGVLTPESVRAMTTDHLTAAQKADGGFVLNGLGWGYGLAVDPATGRYGWDGGYGTVWFNDPRTGRIGILCTQVSDTLFDGTREEFVRRVTES</sequence>
<dbReference type="Proteomes" id="UP000619260">
    <property type="component" value="Unassembled WGS sequence"/>
</dbReference>
<dbReference type="InterPro" id="IPR001466">
    <property type="entry name" value="Beta-lactam-related"/>
</dbReference>
<evidence type="ECO:0000313" key="2">
    <source>
        <dbReference type="EMBL" id="GIJ45040.1"/>
    </source>
</evidence>
<keyword evidence="2" id="KW-0378">Hydrolase</keyword>
<evidence type="ECO:0000313" key="3">
    <source>
        <dbReference type="Proteomes" id="UP000619260"/>
    </source>
</evidence>
<dbReference type="AlphaFoldDB" id="A0A8J4DNM0"/>
<keyword evidence="3" id="KW-1185">Reference proteome</keyword>
<protein>
    <submittedName>
        <fullName evidence="2">Serine hydrolase</fullName>
    </submittedName>
</protein>
<organism evidence="2 3">
    <name type="scientific">Virgisporangium aliadipatigenens</name>
    <dbReference type="NCBI Taxonomy" id="741659"/>
    <lineage>
        <taxon>Bacteria</taxon>
        <taxon>Bacillati</taxon>
        <taxon>Actinomycetota</taxon>
        <taxon>Actinomycetes</taxon>
        <taxon>Micromonosporales</taxon>
        <taxon>Micromonosporaceae</taxon>
        <taxon>Virgisporangium</taxon>
    </lineage>
</organism>
<evidence type="ECO:0000259" key="1">
    <source>
        <dbReference type="Pfam" id="PF00144"/>
    </source>
</evidence>